<reference evidence="4" key="1">
    <citation type="journal article" date="2014" name="Int. J. Syst. Evol. Microbiol.">
        <title>Complete genome of a new Firmicutes species belonging to the dominant human colonic microbiota ('Ruminococcus bicirculans') reveals two chromosomes and a selective capacity to utilize plant glucans.</title>
        <authorList>
            <consortium name="NISC Comparative Sequencing Program"/>
            <person name="Wegmann U."/>
            <person name="Louis P."/>
            <person name="Goesmann A."/>
            <person name="Henrissat B."/>
            <person name="Duncan S.H."/>
            <person name="Flint H.J."/>
        </authorList>
    </citation>
    <scope>NUCLEOTIDE SEQUENCE</scope>
    <source>
        <strain evidence="4">NBRC 107715</strain>
    </source>
</reference>
<evidence type="ECO:0000313" key="3">
    <source>
        <dbReference type="EMBL" id="GEP07065.1"/>
    </source>
</evidence>
<dbReference type="GO" id="GO:0046491">
    <property type="term" value="P:L-methylmalonyl-CoA metabolic process"/>
    <property type="evidence" value="ECO:0007669"/>
    <property type="project" value="TreeGrafter"/>
</dbReference>
<reference evidence="4" key="4">
    <citation type="submission" date="2023-01" db="EMBL/GenBank/DDBJ databases">
        <title>Draft genome sequence of Methylobacterium oxalidis strain NBRC 107715.</title>
        <authorList>
            <person name="Sun Q."/>
            <person name="Mori K."/>
        </authorList>
    </citation>
    <scope>NUCLEOTIDE SEQUENCE</scope>
    <source>
        <strain evidence="4">NBRC 107715</strain>
    </source>
</reference>
<dbReference type="SUPFAM" id="SSF54593">
    <property type="entry name" value="Glyoxalase/Bleomycin resistance protein/Dihydroxybiphenyl dioxygenase"/>
    <property type="match status" value="1"/>
</dbReference>
<dbReference type="PROSITE" id="PS51819">
    <property type="entry name" value="VOC"/>
    <property type="match status" value="1"/>
</dbReference>
<dbReference type="Gene3D" id="3.10.180.10">
    <property type="entry name" value="2,3-Dihydroxybiphenyl 1,2-Dioxygenase, domain 1"/>
    <property type="match status" value="1"/>
</dbReference>
<reference evidence="3 5" key="3">
    <citation type="submission" date="2019-07" db="EMBL/GenBank/DDBJ databases">
        <title>Whole genome shotgun sequence of Methylobacterium oxalidis NBRC 107715.</title>
        <authorList>
            <person name="Hosoyama A."/>
            <person name="Uohara A."/>
            <person name="Ohji S."/>
            <person name="Ichikawa N."/>
        </authorList>
    </citation>
    <scope>NUCLEOTIDE SEQUENCE [LARGE SCALE GENOMIC DNA]</scope>
    <source>
        <strain evidence="3 5">NBRC 107715</strain>
    </source>
</reference>
<dbReference type="EMBL" id="BSPK01000105">
    <property type="protein sequence ID" value="GLS66429.1"/>
    <property type="molecule type" value="Genomic_DNA"/>
</dbReference>
<dbReference type="Proteomes" id="UP000321960">
    <property type="component" value="Unassembled WGS sequence"/>
</dbReference>
<comment type="caution">
    <text evidence="3">The sequence shown here is derived from an EMBL/GenBank/DDBJ whole genome shotgun (WGS) entry which is preliminary data.</text>
</comment>
<proteinExistence type="predicted"/>
<protein>
    <recommendedName>
        <fullName evidence="2">VOC domain-containing protein</fullName>
    </recommendedName>
</protein>
<reference evidence="6" key="2">
    <citation type="journal article" date="2019" name="Int. J. Syst. Evol. Microbiol.">
        <title>The Global Catalogue of Microorganisms (GCM) 10K type strain sequencing project: providing services to taxonomists for standard genome sequencing and annotation.</title>
        <authorList>
            <consortium name="The Broad Institute Genomics Platform"/>
            <consortium name="The Broad Institute Genome Sequencing Center for Infectious Disease"/>
            <person name="Wu L."/>
            <person name="Ma J."/>
        </authorList>
    </citation>
    <scope>NUCLEOTIDE SEQUENCE [LARGE SCALE GENOMIC DNA]</scope>
    <source>
        <strain evidence="6">NBRC 107715</strain>
    </source>
</reference>
<dbReference type="Pfam" id="PF00903">
    <property type="entry name" value="Glyoxalase"/>
    <property type="match status" value="1"/>
</dbReference>
<dbReference type="Proteomes" id="UP001156856">
    <property type="component" value="Unassembled WGS sequence"/>
</dbReference>
<dbReference type="InterPro" id="IPR037523">
    <property type="entry name" value="VOC_core"/>
</dbReference>
<dbReference type="GO" id="GO:0046872">
    <property type="term" value="F:metal ion binding"/>
    <property type="evidence" value="ECO:0007669"/>
    <property type="project" value="UniProtKB-KW"/>
</dbReference>
<dbReference type="OrthoDB" id="9799428at2"/>
<dbReference type="AlphaFoldDB" id="A0A512JB06"/>
<evidence type="ECO:0000259" key="2">
    <source>
        <dbReference type="PROSITE" id="PS51819"/>
    </source>
</evidence>
<organism evidence="3 5">
    <name type="scientific">Methylobacterium oxalidis</name>
    <dbReference type="NCBI Taxonomy" id="944322"/>
    <lineage>
        <taxon>Bacteria</taxon>
        <taxon>Pseudomonadati</taxon>
        <taxon>Pseudomonadota</taxon>
        <taxon>Alphaproteobacteria</taxon>
        <taxon>Hyphomicrobiales</taxon>
        <taxon>Methylobacteriaceae</taxon>
        <taxon>Methylobacterium</taxon>
    </lineage>
</organism>
<gene>
    <name evidence="4" type="ORF">GCM10007888_48120</name>
    <name evidence="3" type="ORF">MOX02_51030</name>
</gene>
<dbReference type="PANTHER" id="PTHR43048">
    <property type="entry name" value="METHYLMALONYL-COA EPIMERASE"/>
    <property type="match status" value="1"/>
</dbReference>
<keyword evidence="1" id="KW-0479">Metal-binding</keyword>
<dbReference type="EMBL" id="BJZU01000135">
    <property type="protein sequence ID" value="GEP07065.1"/>
    <property type="molecule type" value="Genomic_DNA"/>
</dbReference>
<dbReference type="InterPro" id="IPR051785">
    <property type="entry name" value="MMCE/EMCE_epimerase"/>
</dbReference>
<feature type="domain" description="VOC" evidence="2">
    <location>
        <begin position="4"/>
        <end position="143"/>
    </location>
</feature>
<dbReference type="RefSeq" id="WP_147028560.1">
    <property type="nucleotide sequence ID" value="NZ_BJZU01000135.1"/>
</dbReference>
<name>A0A512JB06_9HYPH</name>
<evidence type="ECO:0000313" key="6">
    <source>
        <dbReference type="Proteomes" id="UP001156856"/>
    </source>
</evidence>
<sequence length="151" mass="17258">MLRHFDHLTIVVRDLDRAKAFFGVLGFREAISVVITGEPFSSYMGVPDIEADHVTLVLEGVTPRTEIQLLRYRHPDPLPDPHVRELNKLGMNHICFSVDDVEEEVAKLRSHGFEPRNRIMDFHARKLVFIDGPEGVTVELAQWHEQPEPVG</sequence>
<accession>A0A512JB06</accession>
<dbReference type="InterPro" id="IPR029068">
    <property type="entry name" value="Glyas_Bleomycin-R_OHBP_Dase"/>
</dbReference>
<evidence type="ECO:0000313" key="5">
    <source>
        <dbReference type="Proteomes" id="UP000321960"/>
    </source>
</evidence>
<evidence type="ECO:0000256" key="1">
    <source>
        <dbReference type="ARBA" id="ARBA00022723"/>
    </source>
</evidence>
<dbReference type="PANTHER" id="PTHR43048:SF5">
    <property type="entry name" value="BLR5325 PROTEIN"/>
    <property type="match status" value="1"/>
</dbReference>
<keyword evidence="6" id="KW-1185">Reference proteome</keyword>
<dbReference type="InterPro" id="IPR004360">
    <property type="entry name" value="Glyas_Fos-R_dOase_dom"/>
</dbReference>
<evidence type="ECO:0000313" key="4">
    <source>
        <dbReference type="EMBL" id="GLS66429.1"/>
    </source>
</evidence>
<dbReference type="GO" id="GO:0004493">
    <property type="term" value="F:methylmalonyl-CoA epimerase activity"/>
    <property type="evidence" value="ECO:0007669"/>
    <property type="project" value="TreeGrafter"/>
</dbReference>